<evidence type="ECO:0008006" key="5">
    <source>
        <dbReference type="Google" id="ProtNLM"/>
    </source>
</evidence>
<gene>
    <name evidence="3" type="primary">Cnig_chr_I.g3010</name>
    <name evidence="3" type="ORF">B9Z55_003010</name>
</gene>
<evidence type="ECO:0000313" key="3">
    <source>
        <dbReference type="EMBL" id="PIC53210.1"/>
    </source>
</evidence>
<dbReference type="STRING" id="1611254.A0A2G5VNH6"/>
<comment type="caution">
    <text evidence="3">The sequence shown here is derived from an EMBL/GenBank/DDBJ whole genome shotgun (WGS) entry which is preliminary data.</text>
</comment>
<reference evidence="4" key="1">
    <citation type="submission" date="2017-10" db="EMBL/GenBank/DDBJ databases">
        <title>Rapid genome shrinkage in a self-fertile nematode reveals novel sperm competition proteins.</title>
        <authorList>
            <person name="Yin D."/>
            <person name="Schwarz E.M."/>
            <person name="Thomas C.G."/>
            <person name="Felde R.L."/>
            <person name="Korf I.F."/>
            <person name="Cutter A.D."/>
            <person name="Schartner C.M."/>
            <person name="Ralston E.J."/>
            <person name="Meyer B.J."/>
            <person name="Haag E.S."/>
        </authorList>
    </citation>
    <scope>NUCLEOTIDE SEQUENCE [LARGE SCALE GENOMIC DNA]</scope>
    <source>
        <strain evidence="4">JU1422</strain>
    </source>
</reference>
<evidence type="ECO:0000256" key="2">
    <source>
        <dbReference type="SAM" id="SignalP"/>
    </source>
</evidence>
<name>A0A2G5VNH6_9PELO</name>
<dbReference type="InterPro" id="IPR005514">
    <property type="entry name" value="DUF316"/>
</dbReference>
<evidence type="ECO:0000313" key="4">
    <source>
        <dbReference type="Proteomes" id="UP000230233"/>
    </source>
</evidence>
<keyword evidence="2" id="KW-0732">Signal</keyword>
<feature type="chain" id="PRO_5013734466" description="Peptidase S1 domain-containing protein" evidence="2">
    <location>
        <begin position="19"/>
        <end position="481"/>
    </location>
</feature>
<feature type="region of interest" description="Disordered" evidence="1">
    <location>
        <begin position="346"/>
        <end position="380"/>
    </location>
</feature>
<protein>
    <recommendedName>
        <fullName evidence="5">Peptidase S1 domain-containing protein</fullName>
    </recommendedName>
</protein>
<dbReference type="Proteomes" id="UP000230233">
    <property type="component" value="Chromosome I"/>
</dbReference>
<organism evidence="3 4">
    <name type="scientific">Caenorhabditis nigoni</name>
    <dbReference type="NCBI Taxonomy" id="1611254"/>
    <lineage>
        <taxon>Eukaryota</taxon>
        <taxon>Metazoa</taxon>
        <taxon>Ecdysozoa</taxon>
        <taxon>Nematoda</taxon>
        <taxon>Chromadorea</taxon>
        <taxon>Rhabditida</taxon>
        <taxon>Rhabditina</taxon>
        <taxon>Rhabditomorpha</taxon>
        <taxon>Rhabditoidea</taxon>
        <taxon>Rhabditidae</taxon>
        <taxon>Peloderinae</taxon>
        <taxon>Caenorhabditis</taxon>
    </lineage>
</organism>
<keyword evidence="4" id="KW-1185">Reference proteome</keyword>
<dbReference type="PANTHER" id="PTHR34005">
    <property type="entry name" value="PROTEIN CBG15054-RELATED"/>
    <property type="match status" value="1"/>
</dbReference>
<accession>A0A2G5VNH6</accession>
<sequence>MTFQSIFIILIHIDLIFGASSGRLSSEENENRLNTCGTKTIPTPSLNETAIAINSKSDFLWIAHSKFPNASELYSAASPISSRHFLTFSNTILDSKRRWLHNGSIYTDYCTGSNRHAEVPDEVVRLLKFTPLSCYNSKDSKCKNKTTTAVRAFLLYICHKVFKDNFPNLFSPMIVEMKEEFIGTPLCLSGTDPLVKVEDQAHACRFSPGVGFKHSSHIVKDINDKRIETTRVEHAQLGGPLVKFINAKPTIVGFIGNCAYIGGETKKDGFINIQWLAPGICGWAGICERTKTTPKPTKRSTVTLPTTPKTTTLKNTPEFRTIRASSHFSGGLKTSTEATTTEVITSHATSLEASRTTSKASSSMATITHSESSTGTWNPKITTSSASPAFLTSTKLTSFKGPKATSTFPTPKLIQKPTTSTKRVEPEYDYEEYEEEQEFPMSQELKYEDFLDQSVGNGDGQMRIPIGLELFFVVMFSWILV</sequence>
<feature type="region of interest" description="Disordered" evidence="1">
    <location>
        <begin position="292"/>
        <end position="314"/>
    </location>
</feature>
<feature type="signal peptide" evidence="2">
    <location>
        <begin position="1"/>
        <end position="18"/>
    </location>
</feature>
<feature type="compositionally biased region" description="Low complexity" evidence="1">
    <location>
        <begin position="293"/>
        <end position="314"/>
    </location>
</feature>
<dbReference type="AlphaFoldDB" id="A0A2G5VNH6"/>
<evidence type="ECO:0000256" key="1">
    <source>
        <dbReference type="SAM" id="MobiDB-lite"/>
    </source>
</evidence>
<dbReference type="Pfam" id="PF03761">
    <property type="entry name" value="DUF316"/>
    <property type="match status" value="1"/>
</dbReference>
<dbReference type="OrthoDB" id="5877508at2759"/>
<dbReference type="PANTHER" id="PTHR34005:SF2">
    <property type="entry name" value="DUF4817 DOMAIN-CONTAINING PROTEIN-RELATED"/>
    <property type="match status" value="1"/>
</dbReference>
<proteinExistence type="predicted"/>
<dbReference type="EMBL" id="PDUG01000001">
    <property type="protein sequence ID" value="PIC53210.1"/>
    <property type="molecule type" value="Genomic_DNA"/>
</dbReference>
<feature type="compositionally biased region" description="Polar residues" evidence="1">
    <location>
        <begin position="347"/>
        <end position="380"/>
    </location>
</feature>